<name>A0AC34FI14_9BILA</name>
<evidence type="ECO:0000313" key="2">
    <source>
        <dbReference type="WBParaSite" id="ES5_v2.g16990.t1"/>
    </source>
</evidence>
<accession>A0AC34FI14</accession>
<dbReference type="Proteomes" id="UP000887579">
    <property type="component" value="Unplaced"/>
</dbReference>
<reference evidence="2" key="1">
    <citation type="submission" date="2022-11" db="UniProtKB">
        <authorList>
            <consortium name="WormBaseParasite"/>
        </authorList>
    </citation>
    <scope>IDENTIFICATION</scope>
</reference>
<organism evidence="1 2">
    <name type="scientific">Panagrolaimus sp. ES5</name>
    <dbReference type="NCBI Taxonomy" id="591445"/>
    <lineage>
        <taxon>Eukaryota</taxon>
        <taxon>Metazoa</taxon>
        <taxon>Ecdysozoa</taxon>
        <taxon>Nematoda</taxon>
        <taxon>Chromadorea</taxon>
        <taxon>Rhabditida</taxon>
        <taxon>Tylenchina</taxon>
        <taxon>Panagrolaimomorpha</taxon>
        <taxon>Panagrolaimoidea</taxon>
        <taxon>Panagrolaimidae</taxon>
        <taxon>Panagrolaimus</taxon>
    </lineage>
</organism>
<evidence type="ECO:0000313" key="1">
    <source>
        <dbReference type="Proteomes" id="UP000887579"/>
    </source>
</evidence>
<sequence>MASAIKANEFVAECQDAFGTSDLYLVLGITRDEEEGLTYDKLKKAYHKQLLRWHPDKFPTAAYAAREDSPRKFRILLKVYMIMSDPEKKESYDQDGLLHEDWFTDIHEPNENNVGTDGDSEESSDEPMEFSEYEDSNADNSSDISDSERERELDNLFVAEEEMGSESGFEEADGQNSNIPKSFNDMRVSEKEIQQEKTKMKRENAKRTAGNKAIKTDRQSIIKRLKQRKWRIYCKAFEKVHPRMTTRRFKRQNNA</sequence>
<protein>
    <submittedName>
        <fullName evidence="2">J domain-containing protein</fullName>
    </submittedName>
</protein>
<dbReference type="WBParaSite" id="ES5_v2.g16990.t1">
    <property type="protein sequence ID" value="ES5_v2.g16990.t1"/>
    <property type="gene ID" value="ES5_v2.g16990"/>
</dbReference>
<proteinExistence type="predicted"/>